<evidence type="ECO:0000256" key="10">
    <source>
        <dbReference type="ARBA" id="ARBA00033270"/>
    </source>
</evidence>
<keyword evidence="8 16" id="KW-0472">Membrane</keyword>
<name>A0ABX8V1M8_9BACT</name>
<evidence type="ECO:0000256" key="15">
    <source>
        <dbReference type="ARBA" id="ARBA00049902"/>
    </source>
</evidence>
<dbReference type="EMBL" id="CP075587">
    <property type="protein sequence ID" value="QYF49128.1"/>
    <property type="molecule type" value="Genomic_DNA"/>
</dbReference>
<dbReference type="Proteomes" id="UP000826014">
    <property type="component" value="Chromosome"/>
</dbReference>
<evidence type="ECO:0000256" key="2">
    <source>
        <dbReference type="ARBA" id="ARBA00022676"/>
    </source>
</evidence>
<dbReference type="RefSeq" id="WP_215216867.1">
    <property type="nucleotide sequence ID" value="NZ_CP075587.1"/>
</dbReference>
<evidence type="ECO:0000256" key="9">
    <source>
        <dbReference type="ARBA" id="ARBA00032370"/>
    </source>
</evidence>
<evidence type="ECO:0000256" key="5">
    <source>
        <dbReference type="ARBA" id="ARBA00022960"/>
    </source>
</evidence>
<evidence type="ECO:0000256" key="14">
    <source>
        <dbReference type="ARBA" id="ARBA00044770"/>
    </source>
</evidence>
<keyword evidence="6" id="KW-0573">Peptidoglycan synthesis</keyword>
<feature type="transmembrane region" description="Helical" evidence="16">
    <location>
        <begin position="72"/>
        <end position="91"/>
    </location>
</feature>
<dbReference type="EC" id="2.4.99.28" evidence="14"/>
<evidence type="ECO:0000256" key="8">
    <source>
        <dbReference type="ARBA" id="ARBA00023136"/>
    </source>
</evidence>
<feature type="transmembrane region" description="Helical" evidence="16">
    <location>
        <begin position="160"/>
        <end position="177"/>
    </location>
</feature>
<organism evidence="17 18">
    <name type="scientific">Candidatus Rhabdochlamydia oedothoracis</name>
    <dbReference type="NCBI Taxonomy" id="2720720"/>
    <lineage>
        <taxon>Bacteria</taxon>
        <taxon>Pseudomonadati</taxon>
        <taxon>Chlamydiota</taxon>
        <taxon>Chlamydiia</taxon>
        <taxon>Parachlamydiales</taxon>
        <taxon>Candidatus Rhabdochlamydiaceae</taxon>
        <taxon>Candidatus Rhabdochlamydia</taxon>
    </lineage>
</organism>
<evidence type="ECO:0000256" key="3">
    <source>
        <dbReference type="ARBA" id="ARBA00022679"/>
    </source>
</evidence>
<evidence type="ECO:0000256" key="13">
    <source>
        <dbReference type="ARBA" id="ARBA00041418"/>
    </source>
</evidence>
<keyword evidence="2 17" id="KW-0328">Glycosyltransferase</keyword>
<sequence>MNRYAFIMLSSISVLFVLGLVMVFNTTSAQILDRFSDRSLYYALVKQLLYAAISAIGVIAIWSVGYRSLLSLSPLLLFLGVIGLILVLVFGPKLNGARRWISLFGNSLQPSEFVKYVIPLYYIYAVTKQKSSLDWLQFLRLLGVICIPLGLILIEPDNGTVAIILSALIVLFILSQINWVYWALPLAIICCIGAVVASQMPHVSDRLKIYLHPEYDLKGKGHQPYQARIAAGSGRLFGRGIGESLQKLEYLPEARCDYIAAIFAEECGFIGMSILIFLYAMVAFCGFAIALQVKEIGGFYLVASFTFLICFQAFLNLGIVSGLLPSKGTNLPFFSQGGSSLIANMLALTVIIKVAEESKQQLKNDD</sequence>
<dbReference type="GO" id="GO:0016757">
    <property type="term" value="F:glycosyltransferase activity"/>
    <property type="evidence" value="ECO:0007669"/>
    <property type="project" value="UniProtKB-KW"/>
</dbReference>
<keyword evidence="3 17" id="KW-0808">Transferase</keyword>
<comment type="similarity">
    <text evidence="11">Belongs to the SEDS family. FtsW subfamily.</text>
</comment>
<keyword evidence="5" id="KW-0133">Cell shape</keyword>
<evidence type="ECO:0000256" key="7">
    <source>
        <dbReference type="ARBA" id="ARBA00022989"/>
    </source>
</evidence>
<comment type="subcellular location">
    <subcellularLocation>
        <location evidence="1">Membrane</location>
        <topology evidence="1">Multi-pass membrane protein</topology>
    </subcellularLocation>
</comment>
<reference evidence="17 18" key="1">
    <citation type="journal article" date="2022" name="bioRxiv">
        <title>Ecology and evolution of chlamydial symbionts of arthropods.</title>
        <authorList>
            <person name="Halter T."/>
            <person name="Koestlbacher S."/>
            <person name="Collingro A."/>
            <person name="Sixt B.S."/>
            <person name="Toenshoff E.R."/>
            <person name="Hendrickx F."/>
            <person name="Kostanjsek R."/>
            <person name="Horn M."/>
        </authorList>
    </citation>
    <scope>NUCLEOTIDE SEQUENCE [LARGE SCALE GENOMIC DNA]</scope>
    <source>
        <strain evidence="17">W744xW776</strain>
    </source>
</reference>
<evidence type="ECO:0000256" key="6">
    <source>
        <dbReference type="ARBA" id="ARBA00022984"/>
    </source>
</evidence>
<proteinExistence type="inferred from homology"/>
<keyword evidence="4 16" id="KW-0812">Transmembrane</keyword>
<dbReference type="PANTHER" id="PTHR30474:SF2">
    <property type="entry name" value="PEPTIDOGLYCAN GLYCOSYLTRANSFERASE FTSW-RELATED"/>
    <property type="match status" value="1"/>
</dbReference>
<dbReference type="PANTHER" id="PTHR30474">
    <property type="entry name" value="CELL CYCLE PROTEIN"/>
    <property type="match status" value="1"/>
</dbReference>
<evidence type="ECO:0000313" key="18">
    <source>
        <dbReference type="Proteomes" id="UP000826014"/>
    </source>
</evidence>
<feature type="transmembrane region" description="Helical" evidence="16">
    <location>
        <begin position="138"/>
        <end position="154"/>
    </location>
</feature>
<feature type="transmembrane region" description="Helical" evidence="16">
    <location>
        <begin position="6"/>
        <end position="27"/>
    </location>
</feature>
<evidence type="ECO:0000256" key="1">
    <source>
        <dbReference type="ARBA" id="ARBA00004141"/>
    </source>
</evidence>
<feature type="transmembrane region" description="Helical" evidence="16">
    <location>
        <begin position="182"/>
        <end position="200"/>
    </location>
</feature>
<feature type="transmembrane region" description="Helical" evidence="16">
    <location>
        <begin position="269"/>
        <end position="291"/>
    </location>
</feature>
<keyword evidence="7 16" id="KW-1133">Transmembrane helix</keyword>
<evidence type="ECO:0000256" key="4">
    <source>
        <dbReference type="ARBA" id="ARBA00022692"/>
    </source>
</evidence>
<feature type="transmembrane region" description="Helical" evidence="16">
    <location>
        <begin position="48"/>
        <end position="66"/>
    </location>
</feature>
<keyword evidence="18" id="KW-1185">Reference proteome</keyword>
<evidence type="ECO:0000256" key="16">
    <source>
        <dbReference type="SAM" id="Phobius"/>
    </source>
</evidence>
<comment type="catalytic activity">
    <reaction evidence="15">
        <text>[GlcNAc-(1-&gt;4)-Mur2Ac(oyl-L-Ala-gamma-D-Glu-L-Lys-D-Ala-D-Ala)](n)-di-trans,octa-cis-undecaprenyl diphosphate + beta-D-GlcNAc-(1-&gt;4)-Mur2Ac(oyl-L-Ala-gamma-D-Glu-L-Lys-D-Ala-D-Ala)-di-trans,octa-cis-undecaprenyl diphosphate = [GlcNAc-(1-&gt;4)-Mur2Ac(oyl-L-Ala-gamma-D-Glu-L-Lys-D-Ala-D-Ala)](n+1)-di-trans,octa-cis-undecaprenyl diphosphate + di-trans,octa-cis-undecaprenyl diphosphate + H(+)</text>
        <dbReference type="Rhea" id="RHEA:23708"/>
        <dbReference type="Rhea" id="RHEA-COMP:9602"/>
        <dbReference type="Rhea" id="RHEA-COMP:9603"/>
        <dbReference type="ChEBI" id="CHEBI:15378"/>
        <dbReference type="ChEBI" id="CHEBI:58405"/>
        <dbReference type="ChEBI" id="CHEBI:60033"/>
        <dbReference type="ChEBI" id="CHEBI:78435"/>
        <dbReference type="EC" id="2.4.99.28"/>
    </reaction>
</comment>
<evidence type="ECO:0000256" key="12">
    <source>
        <dbReference type="ARBA" id="ARBA00041185"/>
    </source>
</evidence>
<accession>A0ABX8V1M8</accession>
<gene>
    <name evidence="17" type="ORF">RHABOEDO_001400</name>
</gene>
<feature type="transmembrane region" description="Helical" evidence="16">
    <location>
        <begin position="333"/>
        <end position="355"/>
    </location>
</feature>
<protein>
    <recommendedName>
        <fullName evidence="12">Probable peptidoglycan glycosyltransferase FtsW</fullName>
        <ecNumber evidence="14">2.4.99.28</ecNumber>
    </recommendedName>
    <alternativeName>
        <fullName evidence="13">Cell division protein FtsW</fullName>
    </alternativeName>
    <alternativeName>
        <fullName evidence="10">Cell wall polymerase</fullName>
    </alternativeName>
    <alternativeName>
        <fullName evidence="9">Peptidoglycan polymerase</fullName>
    </alternativeName>
</protein>
<feature type="transmembrane region" description="Helical" evidence="16">
    <location>
        <begin position="298"/>
        <end position="321"/>
    </location>
</feature>
<dbReference type="InterPro" id="IPR001182">
    <property type="entry name" value="FtsW/RodA"/>
</dbReference>
<evidence type="ECO:0000256" key="11">
    <source>
        <dbReference type="ARBA" id="ARBA00038053"/>
    </source>
</evidence>
<evidence type="ECO:0000313" key="17">
    <source>
        <dbReference type="EMBL" id="QYF49128.1"/>
    </source>
</evidence>
<dbReference type="Pfam" id="PF01098">
    <property type="entry name" value="FTSW_RODA_SPOVE"/>
    <property type="match status" value="1"/>
</dbReference>